<sequence length="107" mass="11272">MSPDESSSSRLEPQATQTSQPHGRDEETCMGKDGEKLIGSDSYGGIGDSRGYDSIPQTNPNDAGAAALREEIEATCEMGNLLGVNLNGKEDLVRSAILGEVILTGYP</sequence>
<reference evidence="2" key="1">
    <citation type="journal article" date="2022" name="Mol. Ecol. Resour.">
        <title>The genomes of chicory, endive, great burdock and yacon provide insights into Asteraceae palaeo-polyploidization history and plant inulin production.</title>
        <authorList>
            <person name="Fan W."/>
            <person name="Wang S."/>
            <person name="Wang H."/>
            <person name="Wang A."/>
            <person name="Jiang F."/>
            <person name="Liu H."/>
            <person name="Zhao H."/>
            <person name="Xu D."/>
            <person name="Zhang Y."/>
        </authorList>
    </citation>
    <scope>NUCLEOTIDE SEQUENCE [LARGE SCALE GENOMIC DNA]</scope>
    <source>
        <strain evidence="2">cv. Yunnan</strain>
    </source>
</reference>
<dbReference type="Proteomes" id="UP001056120">
    <property type="component" value="Linkage Group LG15"/>
</dbReference>
<reference evidence="1 2" key="2">
    <citation type="journal article" date="2022" name="Mol. Ecol. Resour.">
        <title>The genomes of chicory, endive, great burdock and yacon provide insights into Asteraceae paleo-polyploidization history and plant inulin production.</title>
        <authorList>
            <person name="Fan W."/>
            <person name="Wang S."/>
            <person name="Wang H."/>
            <person name="Wang A."/>
            <person name="Jiang F."/>
            <person name="Liu H."/>
            <person name="Zhao H."/>
            <person name="Xu D."/>
            <person name="Zhang Y."/>
        </authorList>
    </citation>
    <scope>NUCLEOTIDE SEQUENCE [LARGE SCALE GENOMIC DNA]</scope>
    <source>
        <strain evidence="2">cv. Yunnan</strain>
        <tissue evidence="1">Leaves</tissue>
    </source>
</reference>
<proteinExistence type="predicted"/>
<name>A0ACB9FYF9_9ASTR</name>
<keyword evidence="2" id="KW-1185">Reference proteome</keyword>
<accession>A0ACB9FYF9</accession>
<evidence type="ECO:0000313" key="1">
    <source>
        <dbReference type="EMBL" id="KAI3776394.1"/>
    </source>
</evidence>
<gene>
    <name evidence="1" type="ORF">L1987_46175</name>
</gene>
<comment type="caution">
    <text evidence="1">The sequence shown here is derived from an EMBL/GenBank/DDBJ whole genome shotgun (WGS) entry which is preliminary data.</text>
</comment>
<protein>
    <submittedName>
        <fullName evidence="1">Uncharacterized protein</fullName>
    </submittedName>
</protein>
<evidence type="ECO:0000313" key="2">
    <source>
        <dbReference type="Proteomes" id="UP001056120"/>
    </source>
</evidence>
<organism evidence="1 2">
    <name type="scientific">Smallanthus sonchifolius</name>
    <dbReference type="NCBI Taxonomy" id="185202"/>
    <lineage>
        <taxon>Eukaryota</taxon>
        <taxon>Viridiplantae</taxon>
        <taxon>Streptophyta</taxon>
        <taxon>Embryophyta</taxon>
        <taxon>Tracheophyta</taxon>
        <taxon>Spermatophyta</taxon>
        <taxon>Magnoliopsida</taxon>
        <taxon>eudicotyledons</taxon>
        <taxon>Gunneridae</taxon>
        <taxon>Pentapetalae</taxon>
        <taxon>asterids</taxon>
        <taxon>campanulids</taxon>
        <taxon>Asterales</taxon>
        <taxon>Asteraceae</taxon>
        <taxon>Asteroideae</taxon>
        <taxon>Heliantheae alliance</taxon>
        <taxon>Millerieae</taxon>
        <taxon>Smallanthus</taxon>
    </lineage>
</organism>
<dbReference type="EMBL" id="CM042032">
    <property type="protein sequence ID" value="KAI3776394.1"/>
    <property type="molecule type" value="Genomic_DNA"/>
</dbReference>